<evidence type="ECO:0000256" key="1">
    <source>
        <dbReference type="ARBA" id="ARBA00004127"/>
    </source>
</evidence>
<evidence type="ECO:0000256" key="8">
    <source>
        <dbReference type="SAM" id="Phobius"/>
    </source>
</evidence>
<sequence>MVPAANLIGFGGEQIVRKVYNVVGLIMETTLGSIVEMVVFTILITRTATDTFDPIQIIQAAILGSVLANLLFCIGLCFFIGGMKREEQQFHAAIGEVGGGLILVAGMALILPSAYINTLQDTEYGGTGDFDVDGLKISRGTAFILLASYMVYLWYQTNSHRSLYSDVFNHDLIVGENHDKAVEEDKLSLSECILALVISVTCVCCIAYLLVDQIHFIVEERHVKDAFVGLILVPVIEKAAEHLTAIGDASDNRMNFALFHVIGSCIQTVMLITPIIIFIGWGVGKNMTLAFEPFQAIVLILAILVVGGFLRDGKSDYLRGFLCLVAYLIIAVCSYYYPDPTKTLDTPIRLLGPV</sequence>
<keyword evidence="3" id="KW-0813">Transport</keyword>
<feature type="transmembrane region" description="Helical" evidence="8">
    <location>
        <begin position="93"/>
        <end position="116"/>
    </location>
</feature>
<dbReference type="Gene3D" id="1.20.1420.30">
    <property type="entry name" value="NCX, central ion-binding region"/>
    <property type="match status" value="1"/>
</dbReference>
<protein>
    <recommendedName>
        <fullName evidence="9">Sodium/calcium exchanger membrane region domain-containing protein</fullName>
    </recommendedName>
</protein>
<keyword evidence="5 8" id="KW-1133">Transmembrane helix</keyword>
<evidence type="ECO:0000256" key="3">
    <source>
        <dbReference type="ARBA" id="ARBA00022448"/>
    </source>
</evidence>
<comment type="caution">
    <text evidence="10">The sequence shown here is derived from an EMBL/GenBank/DDBJ whole genome shotgun (WGS) entry which is preliminary data.</text>
</comment>
<dbReference type="InterPro" id="IPR044880">
    <property type="entry name" value="NCX_ion-bd_dom_sf"/>
</dbReference>
<keyword evidence="4 8" id="KW-0812">Transmembrane</keyword>
<dbReference type="InterPro" id="IPR004713">
    <property type="entry name" value="CaH_exchang"/>
</dbReference>
<comment type="similarity">
    <text evidence="2">Belongs to the Ca(2+):cation antiporter (CaCA) (TC 2.A.19) family.</text>
</comment>
<reference evidence="10 11" key="1">
    <citation type="submission" date="2024-02" db="EMBL/GenBank/DDBJ databases">
        <title>De novo assembly and annotation of 12 fungi associated with fruit tree decline syndrome in Ontario, Canada.</title>
        <authorList>
            <person name="Sulman M."/>
            <person name="Ellouze W."/>
            <person name="Ilyukhin E."/>
        </authorList>
    </citation>
    <scope>NUCLEOTIDE SEQUENCE [LARGE SCALE GENOMIC DNA]</scope>
    <source>
        <strain evidence="10 11">FDS-637</strain>
    </source>
</reference>
<dbReference type="InterPro" id="IPR004837">
    <property type="entry name" value="NaCa_Exmemb"/>
</dbReference>
<evidence type="ECO:0000256" key="4">
    <source>
        <dbReference type="ARBA" id="ARBA00022692"/>
    </source>
</evidence>
<feature type="transmembrane region" description="Helical" evidence="8">
    <location>
        <begin position="293"/>
        <end position="310"/>
    </location>
</feature>
<dbReference type="Pfam" id="PF01699">
    <property type="entry name" value="Na_Ca_ex"/>
    <property type="match status" value="2"/>
</dbReference>
<evidence type="ECO:0000256" key="7">
    <source>
        <dbReference type="ARBA" id="ARBA00023136"/>
    </source>
</evidence>
<proteinExistence type="inferred from homology"/>
<feature type="domain" description="Sodium/calcium exchanger membrane region" evidence="9">
    <location>
        <begin position="193"/>
        <end position="335"/>
    </location>
</feature>
<keyword evidence="7 8" id="KW-0472">Membrane</keyword>
<feature type="transmembrane region" description="Helical" evidence="8">
    <location>
        <begin position="137"/>
        <end position="155"/>
    </location>
</feature>
<dbReference type="PANTHER" id="PTHR31503:SF14">
    <property type="entry name" value="VACUOLAR CALCIUM ION TRANSPORTER"/>
    <property type="match status" value="1"/>
</dbReference>
<evidence type="ECO:0000313" key="10">
    <source>
        <dbReference type="EMBL" id="KAL0253419.1"/>
    </source>
</evidence>
<evidence type="ECO:0000256" key="5">
    <source>
        <dbReference type="ARBA" id="ARBA00022989"/>
    </source>
</evidence>
<feature type="domain" description="Sodium/calcium exchanger membrane region" evidence="9">
    <location>
        <begin position="4"/>
        <end position="157"/>
    </location>
</feature>
<feature type="transmembrane region" description="Helical" evidence="8">
    <location>
        <begin position="20"/>
        <end position="45"/>
    </location>
</feature>
<feature type="transmembrane region" description="Helical" evidence="8">
    <location>
        <begin position="256"/>
        <end position="281"/>
    </location>
</feature>
<feature type="transmembrane region" description="Helical" evidence="8">
    <location>
        <begin position="317"/>
        <end position="337"/>
    </location>
</feature>
<dbReference type="GeneID" id="92014483"/>
<keyword evidence="6" id="KW-0406">Ion transport</keyword>
<evidence type="ECO:0000256" key="2">
    <source>
        <dbReference type="ARBA" id="ARBA00008170"/>
    </source>
</evidence>
<accession>A0ABR3C1J8</accession>
<dbReference type="EMBL" id="JAJVCZ030000012">
    <property type="protein sequence ID" value="KAL0253419.1"/>
    <property type="molecule type" value="Genomic_DNA"/>
</dbReference>
<dbReference type="RefSeq" id="XP_066628063.1">
    <property type="nucleotide sequence ID" value="XM_066781780.1"/>
</dbReference>
<gene>
    <name evidence="10" type="ORF">SLS55_010398</name>
</gene>
<keyword evidence="11" id="KW-1185">Reference proteome</keyword>
<name>A0ABR3C1J8_9PEZI</name>
<comment type="subcellular location">
    <subcellularLocation>
        <location evidence="1">Endomembrane system</location>
        <topology evidence="1">Multi-pass membrane protein</topology>
    </subcellularLocation>
</comment>
<evidence type="ECO:0000313" key="11">
    <source>
        <dbReference type="Proteomes" id="UP001430584"/>
    </source>
</evidence>
<dbReference type="Proteomes" id="UP001430584">
    <property type="component" value="Unassembled WGS sequence"/>
</dbReference>
<evidence type="ECO:0000259" key="9">
    <source>
        <dbReference type="Pfam" id="PF01699"/>
    </source>
</evidence>
<evidence type="ECO:0000256" key="6">
    <source>
        <dbReference type="ARBA" id="ARBA00023065"/>
    </source>
</evidence>
<organism evidence="10 11">
    <name type="scientific">Diplodia seriata</name>
    <dbReference type="NCBI Taxonomy" id="420778"/>
    <lineage>
        <taxon>Eukaryota</taxon>
        <taxon>Fungi</taxon>
        <taxon>Dikarya</taxon>
        <taxon>Ascomycota</taxon>
        <taxon>Pezizomycotina</taxon>
        <taxon>Dothideomycetes</taxon>
        <taxon>Dothideomycetes incertae sedis</taxon>
        <taxon>Botryosphaeriales</taxon>
        <taxon>Botryosphaeriaceae</taxon>
        <taxon>Diplodia</taxon>
    </lineage>
</organism>
<dbReference type="PANTHER" id="PTHR31503">
    <property type="entry name" value="VACUOLAR CALCIUM ION TRANSPORTER"/>
    <property type="match status" value="1"/>
</dbReference>
<feature type="transmembrane region" description="Helical" evidence="8">
    <location>
        <begin position="57"/>
        <end position="81"/>
    </location>
</feature>